<name>A0A6M0IIY9_9BACT</name>
<gene>
    <name evidence="1" type="ORF">GK091_15295</name>
</gene>
<evidence type="ECO:0000313" key="2">
    <source>
        <dbReference type="Proteomes" id="UP000477386"/>
    </source>
</evidence>
<reference evidence="1 2" key="1">
    <citation type="submission" date="2020-02" db="EMBL/GenBank/DDBJ databases">
        <title>Draft genome sequence of two Spirosoma agri KCTC 52727 and Spirosoma terrae KCTC 52035.</title>
        <authorList>
            <person name="Rojas J."/>
            <person name="Ambika Manirajan B."/>
            <person name="Ratering S."/>
            <person name="Suarez C."/>
            <person name="Schnell S."/>
        </authorList>
    </citation>
    <scope>NUCLEOTIDE SEQUENCE [LARGE SCALE GENOMIC DNA]</scope>
    <source>
        <strain evidence="1 2">KCTC 52727</strain>
    </source>
</reference>
<dbReference type="RefSeq" id="WP_164039921.1">
    <property type="nucleotide sequence ID" value="NZ_JAAGNZ010000001.1"/>
</dbReference>
<accession>A0A6M0IIY9</accession>
<sequence length="78" mass="9140">MNRRQLRQRLFFLEAQLVASQQTLKQLEYQKVHDLTNLSVDSYLSLSLAICDQISGYRLTNLATLSELKQISQQLRNR</sequence>
<comment type="caution">
    <text evidence="1">The sequence shown here is derived from an EMBL/GenBank/DDBJ whole genome shotgun (WGS) entry which is preliminary data.</text>
</comment>
<organism evidence="1 2">
    <name type="scientific">Spirosoma agri</name>
    <dbReference type="NCBI Taxonomy" id="1987381"/>
    <lineage>
        <taxon>Bacteria</taxon>
        <taxon>Pseudomonadati</taxon>
        <taxon>Bacteroidota</taxon>
        <taxon>Cytophagia</taxon>
        <taxon>Cytophagales</taxon>
        <taxon>Cytophagaceae</taxon>
        <taxon>Spirosoma</taxon>
    </lineage>
</organism>
<protein>
    <submittedName>
        <fullName evidence="1">Uncharacterized protein</fullName>
    </submittedName>
</protein>
<dbReference type="Proteomes" id="UP000477386">
    <property type="component" value="Unassembled WGS sequence"/>
</dbReference>
<keyword evidence="2" id="KW-1185">Reference proteome</keyword>
<evidence type="ECO:0000313" key="1">
    <source>
        <dbReference type="EMBL" id="NEU68256.1"/>
    </source>
</evidence>
<proteinExistence type="predicted"/>
<dbReference type="EMBL" id="JAAGNZ010000001">
    <property type="protein sequence ID" value="NEU68256.1"/>
    <property type="molecule type" value="Genomic_DNA"/>
</dbReference>
<dbReference type="AlphaFoldDB" id="A0A6M0IIY9"/>